<dbReference type="PANTHER" id="PTHR31760:SF0">
    <property type="entry name" value="S-ADENOSYL-L-METHIONINE-DEPENDENT METHYLTRANSFERASES SUPERFAMILY PROTEIN"/>
    <property type="match status" value="1"/>
</dbReference>
<keyword evidence="4 6" id="KW-0808">Transferase</keyword>
<dbReference type="Pfam" id="PF02527">
    <property type="entry name" value="GidB"/>
    <property type="match status" value="1"/>
</dbReference>
<dbReference type="Gene3D" id="3.40.50.150">
    <property type="entry name" value="Vaccinia Virus protein VP39"/>
    <property type="match status" value="1"/>
</dbReference>
<protein>
    <recommendedName>
        <fullName evidence="6">Ribosomal RNA small subunit methyltransferase G</fullName>
        <ecNumber evidence="6">2.1.1.170</ecNumber>
    </recommendedName>
    <alternativeName>
        <fullName evidence="6">16S rRNA 7-methylguanosine methyltransferase</fullName>
        <shortName evidence="6">16S rRNA m7G methyltransferase</shortName>
    </alternativeName>
</protein>
<gene>
    <name evidence="6 7" type="primary">rsmG</name>
    <name evidence="7" type="ORF">V3330_09850</name>
</gene>
<dbReference type="AlphaFoldDB" id="A0AAW9RK77"/>
<reference evidence="7 8" key="1">
    <citation type="submission" date="2024-02" db="EMBL/GenBank/DDBJ databases">
        <title>A novel Wenzhouxiangellaceae bacterium, isolated from coastal sediments.</title>
        <authorList>
            <person name="Du Z.-J."/>
            <person name="Ye Y.-Q."/>
            <person name="Zhang X.-Y."/>
        </authorList>
    </citation>
    <scope>NUCLEOTIDE SEQUENCE [LARGE SCALE GENOMIC DNA]</scope>
    <source>
        <strain evidence="7 8">CH-27</strain>
    </source>
</reference>
<dbReference type="PANTHER" id="PTHR31760">
    <property type="entry name" value="S-ADENOSYL-L-METHIONINE-DEPENDENT METHYLTRANSFERASES SUPERFAMILY PROTEIN"/>
    <property type="match status" value="1"/>
</dbReference>
<keyword evidence="5 6" id="KW-0949">S-adenosyl-L-methionine</keyword>
<feature type="binding site" evidence="6">
    <location>
        <position position="84"/>
    </location>
    <ligand>
        <name>S-adenosyl-L-methionine</name>
        <dbReference type="ChEBI" id="CHEBI:59789"/>
    </ligand>
</feature>
<comment type="function">
    <text evidence="6">Specifically methylates the N7 position of guanine in position 527 of 16S rRNA.</text>
</comment>
<comment type="catalytic activity">
    <reaction evidence="6">
        <text>guanosine(527) in 16S rRNA + S-adenosyl-L-methionine = N(7)-methylguanosine(527) in 16S rRNA + S-adenosyl-L-homocysteine</text>
        <dbReference type="Rhea" id="RHEA:42732"/>
        <dbReference type="Rhea" id="RHEA-COMP:10209"/>
        <dbReference type="Rhea" id="RHEA-COMP:10210"/>
        <dbReference type="ChEBI" id="CHEBI:57856"/>
        <dbReference type="ChEBI" id="CHEBI:59789"/>
        <dbReference type="ChEBI" id="CHEBI:74269"/>
        <dbReference type="ChEBI" id="CHEBI:74480"/>
        <dbReference type="EC" id="2.1.1.170"/>
    </reaction>
</comment>
<comment type="subcellular location">
    <subcellularLocation>
        <location evidence="6">Cytoplasm</location>
    </subcellularLocation>
</comment>
<evidence type="ECO:0000256" key="2">
    <source>
        <dbReference type="ARBA" id="ARBA00022552"/>
    </source>
</evidence>
<evidence type="ECO:0000313" key="7">
    <source>
        <dbReference type="EMBL" id="MEJ8567926.1"/>
    </source>
</evidence>
<name>A0AAW9RK77_9GAMM</name>
<dbReference type="GO" id="GO:0070043">
    <property type="term" value="F:rRNA (guanine-N7-)-methyltransferase activity"/>
    <property type="evidence" value="ECO:0007669"/>
    <property type="project" value="UniProtKB-UniRule"/>
</dbReference>
<dbReference type="HAMAP" id="MF_00074">
    <property type="entry name" value="16SrRNA_methyltr_G"/>
    <property type="match status" value="1"/>
</dbReference>
<feature type="binding site" evidence="6">
    <location>
        <position position="145"/>
    </location>
    <ligand>
        <name>S-adenosyl-L-methionine</name>
        <dbReference type="ChEBI" id="CHEBI:59789"/>
    </ligand>
</feature>
<accession>A0AAW9RK77</accession>
<dbReference type="RefSeq" id="WP_354695246.1">
    <property type="nucleotide sequence ID" value="NZ_JAZHOG010000005.1"/>
</dbReference>
<dbReference type="InterPro" id="IPR003682">
    <property type="entry name" value="rRNA_ssu_MeTfrase_G"/>
</dbReference>
<evidence type="ECO:0000256" key="3">
    <source>
        <dbReference type="ARBA" id="ARBA00022603"/>
    </source>
</evidence>
<comment type="similarity">
    <text evidence="6">Belongs to the methyltransferase superfamily. RNA methyltransferase RsmG family.</text>
</comment>
<organism evidence="7 8">
    <name type="scientific">Elongatibacter sediminis</name>
    <dbReference type="NCBI Taxonomy" id="3119006"/>
    <lineage>
        <taxon>Bacteria</taxon>
        <taxon>Pseudomonadati</taxon>
        <taxon>Pseudomonadota</taxon>
        <taxon>Gammaproteobacteria</taxon>
        <taxon>Chromatiales</taxon>
        <taxon>Wenzhouxiangellaceae</taxon>
        <taxon>Elongatibacter</taxon>
    </lineage>
</organism>
<feature type="binding site" evidence="6">
    <location>
        <begin position="130"/>
        <end position="131"/>
    </location>
    <ligand>
        <name>S-adenosyl-L-methionine</name>
        <dbReference type="ChEBI" id="CHEBI:59789"/>
    </ligand>
</feature>
<keyword evidence="1 6" id="KW-0963">Cytoplasm</keyword>
<keyword evidence="3 6" id="KW-0489">Methyltransferase</keyword>
<sequence length="212" mass="23557">MDRETPEEWLDEGGRALLGRDFEATERERLLAYLDLLGRWNRTYNLTAITDPLEQVSRHLLDSLTVLKFVDAGRLLDAGTGAGLPGVPLSIIRPDLEVTLLDSAGKKIRFLNQVRRQLGLANIRPVQARLESYRPDPPPDTVISRAFASLADFAAAARGLMTANTRLLAMKGRLDKTELAALPDWVRLDAVERLAVPGLQAERHLVIMSLRS</sequence>
<feature type="binding site" evidence="6">
    <location>
        <position position="79"/>
    </location>
    <ligand>
        <name>S-adenosyl-L-methionine</name>
        <dbReference type="ChEBI" id="CHEBI:59789"/>
    </ligand>
</feature>
<dbReference type="InterPro" id="IPR029063">
    <property type="entry name" value="SAM-dependent_MTases_sf"/>
</dbReference>
<evidence type="ECO:0000256" key="1">
    <source>
        <dbReference type="ARBA" id="ARBA00022490"/>
    </source>
</evidence>
<dbReference type="SUPFAM" id="SSF53335">
    <property type="entry name" value="S-adenosyl-L-methionine-dependent methyltransferases"/>
    <property type="match status" value="1"/>
</dbReference>
<evidence type="ECO:0000256" key="4">
    <source>
        <dbReference type="ARBA" id="ARBA00022679"/>
    </source>
</evidence>
<dbReference type="EMBL" id="JAZHOG010000005">
    <property type="protein sequence ID" value="MEJ8567926.1"/>
    <property type="molecule type" value="Genomic_DNA"/>
</dbReference>
<dbReference type="NCBIfam" id="TIGR00138">
    <property type="entry name" value="rsmG_gidB"/>
    <property type="match status" value="1"/>
</dbReference>
<keyword evidence="2 6" id="KW-0698">rRNA processing</keyword>
<dbReference type="GO" id="GO:0005829">
    <property type="term" value="C:cytosol"/>
    <property type="evidence" value="ECO:0007669"/>
    <property type="project" value="TreeGrafter"/>
</dbReference>
<dbReference type="PIRSF" id="PIRSF003078">
    <property type="entry name" value="GidB"/>
    <property type="match status" value="1"/>
</dbReference>
<evidence type="ECO:0000313" key="8">
    <source>
        <dbReference type="Proteomes" id="UP001359886"/>
    </source>
</evidence>
<keyword evidence="8" id="KW-1185">Reference proteome</keyword>
<evidence type="ECO:0000256" key="6">
    <source>
        <dbReference type="HAMAP-Rule" id="MF_00074"/>
    </source>
</evidence>
<comment type="caution">
    <text evidence="6">Lacks conserved residue(s) required for the propagation of feature annotation.</text>
</comment>
<dbReference type="EC" id="2.1.1.170" evidence="6"/>
<proteinExistence type="inferred from homology"/>
<evidence type="ECO:0000256" key="5">
    <source>
        <dbReference type="ARBA" id="ARBA00022691"/>
    </source>
</evidence>
<dbReference type="CDD" id="cd02440">
    <property type="entry name" value="AdoMet_MTases"/>
    <property type="match status" value="1"/>
</dbReference>
<comment type="caution">
    <text evidence="7">The sequence shown here is derived from an EMBL/GenBank/DDBJ whole genome shotgun (WGS) entry which is preliminary data.</text>
</comment>
<dbReference type="Proteomes" id="UP001359886">
    <property type="component" value="Unassembled WGS sequence"/>
</dbReference>